<proteinExistence type="predicted"/>
<dbReference type="CDD" id="cd00060">
    <property type="entry name" value="FHA"/>
    <property type="match status" value="1"/>
</dbReference>
<accession>A0AA90VLQ2</accession>
<comment type="caution">
    <text evidence="3">The sequence shown here is derived from an EMBL/GenBank/DDBJ whole genome shotgun (WGS) entry which is preliminary data.</text>
</comment>
<dbReference type="Proteomes" id="UP000421283">
    <property type="component" value="Unassembled WGS sequence"/>
</dbReference>
<dbReference type="AlphaFoldDB" id="A0AA90VLQ2"/>
<name>A0AA90VLQ2_9BACT</name>
<organism evidence="3 4">
    <name type="scientific">Segatella copri</name>
    <dbReference type="NCBI Taxonomy" id="165179"/>
    <lineage>
        <taxon>Bacteria</taxon>
        <taxon>Pseudomonadati</taxon>
        <taxon>Bacteroidota</taxon>
        <taxon>Bacteroidia</taxon>
        <taxon>Bacteroidales</taxon>
        <taxon>Prevotellaceae</taxon>
        <taxon>Segatella</taxon>
    </lineage>
</organism>
<reference evidence="4" key="1">
    <citation type="submission" date="2019-09" db="EMBL/GenBank/DDBJ databases">
        <title>Distinct polysaccharide growth profiles of human intestinal Prevotella copri isolates.</title>
        <authorList>
            <person name="Fehlner-Peach H."/>
            <person name="Magnabosco C."/>
            <person name="Raghavan V."/>
            <person name="Scher J.U."/>
            <person name="Tett A."/>
            <person name="Cox L.M."/>
            <person name="Gottsegen C."/>
            <person name="Watters A."/>
            <person name="Wiltshire- Gordon J.D."/>
            <person name="Segata N."/>
            <person name="Bonneau R."/>
            <person name="Littman D.R."/>
        </authorList>
    </citation>
    <scope>NUCLEOTIDE SEQUENCE [LARGE SCALE GENOMIC DNA]</scope>
    <source>
        <strain evidence="4">iAU3127</strain>
    </source>
</reference>
<dbReference type="EMBL" id="VZAP01000164">
    <property type="protein sequence ID" value="MQO93657.1"/>
    <property type="molecule type" value="Genomic_DNA"/>
</dbReference>
<protein>
    <submittedName>
        <fullName evidence="3">FHA domain-containing protein</fullName>
    </submittedName>
</protein>
<evidence type="ECO:0000259" key="2">
    <source>
        <dbReference type="Pfam" id="PF00498"/>
    </source>
</evidence>
<sequence>MEIIIGRDPNTNHLAFLVDGKRGVDSSVTFPQSISRLRPNENMGHCRILIKNDDIRIINLNSENVTYVDGEEIKHSVKIDLHSIIELGMDQYRISLKKILKGIGYVPPISIKHLKRVWEKYDRALLKLQVEQQKAANQQKLQGLISQASVLCVIIPSVIPSIPIPGMLRVFLVICALGLGVYFYIRGTKTEESFIIKKRELDERFKEYYVCPKCGYFFGFTPYENLTYKKNCPNQNCNTPLSS</sequence>
<dbReference type="Gene3D" id="2.60.200.20">
    <property type="match status" value="1"/>
</dbReference>
<evidence type="ECO:0000313" key="4">
    <source>
        <dbReference type="Proteomes" id="UP000421283"/>
    </source>
</evidence>
<feature type="domain" description="FHA" evidence="2">
    <location>
        <begin position="45"/>
        <end position="88"/>
    </location>
</feature>
<feature type="transmembrane region" description="Helical" evidence="1">
    <location>
        <begin position="144"/>
        <end position="162"/>
    </location>
</feature>
<evidence type="ECO:0000313" key="3">
    <source>
        <dbReference type="EMBL" id="MQO93657.1"/>
    </source>
</evidence>
<evidence type="ECO:0000256" key="1">
    <source>
        <dbReference type="SAM" id="Phobius"/>
    </source>
</evidence>
<dbReference type="Pfam" id="PF00498">
    <property type="entry name" value="FHA"/>
    <property type="match status" value="1"/>
</dbReference>
<dbReference type="SUPFAM" id="SSF49879">
    <property type="entry name" value="SMAD/FHA domain"/>
    <property type="match status" value="1"/>
</dbReference>
<keyword evidence="1" id="KW-1133">Transmembrane helix</keyword>
<dbReference type="InterPro" id="IPR000253">
    <property type="entry name" value="FHA_dom"/>
</dbReference>
<feature type="transmembrane region" description="Helical" evidence="1">
    <location>
        <begin position="168"/>
        <end position="185"/>
    </location>
</feature>
<keyword evidence="1" id="KW-0812">Transmembrane</keyword>
<dbReference type="RefSeq" id="WP_022121752.1">
    <property type="nucleotide sequence ID" value="NZ_VZAP01000164.1"/>
</dbReference>
<gene>
    <name evidence="3" type="ORF">F7D31_13530</name>
</gene>
<dbReference type="InterPro" id="IPR008984">
    <property type="entry name" value="SMAD_FHA_dom_sf"/>
</dbReference>
<keyword evidence="1" id="KW-0472">Membrane</keyword>